<dbReference type="GO" id="GO:0008168">
    <property type="term" value="F:methyltransferase activity"/>
    <property type="evidence" value="ECO:0007669"/>
    <property type="project" value="UniProtKB-KW"/>
</dbReference>
<dbReference type="Proteomes" id="UP001139516">
    <property type="component" value="Unassembled WGS sequence"/>
</dbReference>
<evidence type="ECO:0000313" key="3">
    <source>
        <dbReference type="Proteomes" id="UP001139516"/>
    </source>
</evidence>
<organism evidence="2 3">
    <name type="scientific">Roseomonas acroporae</name>
    <dbReference type="NCBI Taxonomy" id="2937791"/>
    <lineage>
        <taxon>Bacteria</taxon>
        <taxon>Pseudomonadati</taxon>
        <taxon>Pseudomonadota</taxon>
        <taxon>Alphaproteobacteria</taxon>
        <taxon>Acetobacterales</taxon>
        <taxon>Roseomonadaceae</taxon>
        <taxon>Roseomonas</taxon>
    </lineage>
</organism>
<dbReference type="SUPFAM" id="SSF53335">
    <property type="entry name" value="S-adenosyl-L-methionine-dependent methyltransferases"/>
    <property type="match status" value="1"/>
</dbReference>
<keyword evidence="2" id="KW-0808">Transferase</keyword>
<keyword evidence="3" id="KW-1185">Reference proteome</keyword>
<gene>
    <name evidence="2" type="ORF">M0638_01010</name>
</gene>
<evidence type="ECO:0000313" key="2">
    <source>
        <dbReference type="EMBL" id="MCK8782959.1"/>
    </source>
</evidence>
<dbReference type="RefSeq" id="WP_248665088.1">
    <property type="nucleotide sequence ID" value="NZ_JALPRX010000004.1"/>
</dbReference>
<dbReference type="Gene3D" id="3.40.50.150">
    <property type="entry name" value="Vaccinia Virus protein VP39"/>
    <property type="match status" value="1"/>
</dbReference>
<dbReference type="NCBIfam" id="TIGR01444">
    <property type="entry name" value="fkbM_fam"/>
    <property type="match status" value="1"/>
</dbReference>
<dbReference type="GO" id="GO:0032259">
    <property type="term" value="P:methylation"/>
    <property type="evidence" value="ECO:0007669"/>
    <property type="project" value="UniProtKB-KW"/>
</dbReference>
<protein>
    <submittedName>
        <fullName evidence="2">FkbM family methyltransferase</fullName>
    </submittedName>
</protein>
<dbReference type="InterPro" id="IPR029063">
    <property type="entry name" value="SAM-dependent_MTases_sf"/>
</dbReference>
<reference evidence="2" key="1">
    <citation type="submission" date="2022-04" db="EMBL/GenBank/DDBJ databases">
        <title>Roseomonas acroporae sp. nov., isolated from coral Acropora digitifera.</title>
        <authorList>
            <person name="Sun H."/>
        </authorList>
    </citation>
    <scope>NUCLEOTIDE SEQUENCE</scope>
    <source>
        <strain evidence="2">NAR14</strain>
    </source>
</reference>
<dbReference type="InterPro" id="IPR006342">
    <property type="entry name" value="FkbM_mtfrase"/>
</dbReference>
<accession>A0A9X1Y2I8</accession>
<dbReference type="AlphaFoldDB" id="A0A9X1Y2I8"/>
<evidence type="ECO:0000259" key="1">
    <source>
        <dbReference type="Pfam" id="PF05050"/>
    </source>
</evidence>
<dbReference type="PANTHER" id="PTHR34203:SF15">
    <property type="entry name" value="SLL1173 PROTEIN"/>
    <property type="match status" value="1"/>
</dbReference>
<feature type="domain" description="Methyltransferase FkbM" evidence="1">
    <location>
        <begin position="59"/>
        <end position="215"/>
    </location>
</feature>
<dbReference type="PANTHER" id="PTHR34203">
    <property type="entry name" value="METHYLTRANSFERASE, FKBM FAMILY PROTEIN"/>
    <property type="match status" value="1"/>
</dbReference>
<dbReference type="Pfam" id="PF05050">
    <property type="entry name" value="Methyltransf_21"/>
    <property type="match status" value="1"/>
</dbReference>
<name>A0A9X1Y2I8_9PROT</name>
<dbReference type="EMBL" id="JALPRX010000004">
    <property type="protein sequence ID" value="MCK8782959.1"/>
    <property type="molecule type" value="Genomic_DNA"/>
</dbReference>
<sequence length="250" mass="28364">MPESFSPYVARERHVGPYRFDMHIKDPVAREWYDVEPDQWQRERQWCIDTIRPGFNVLDCGAHQGLMTLLFSLCTGPAGTVHAWEALPRNAALIARNAALNGRTNIVVHPRGIGSEPAFVPINENHGNIVVLGAAAELEETGRIEIVRLDDDVDPAMPVHFLKIDVEGHELHALRGARRILSARPYLMLELHNFLFRDRRQTVAGILRILDEFGYYLWVDDFTRAMDVGRSPDPVWLAGLTHAQLYCVPV</sequence>
<keyword evidence="2" id="KW-0489">Methyltransferase</keyword>
<dbReference type="InterPro" id="IPR052514">
    <property type="entry name" value="SAM-dependent_MTase"/>
</dbReference>
<comment type="caution">
    <text evidence="2">The sequence shown here is derived from an EMBL/GenBank/DDBJ whole genome shotgun (WGS) entry which is preliminary data.</text>
</comment>
<proteinExistence type="predicted"/>